<dbReference type="EMBL" id="CAJNOJ010000098">
    <property type="protein sequence ID" value="CAF1102957.1"/>
    <property type="molecule type" value="Genomic_DNA"/>
</dbReference>
<feature type="transmembrane region" description="Helical" evidence="1">
    <location>
        <begin position="6"/>
        <end position="27"/>
    </location>
</feature>
<evidence type="ECO:0000313" key="5">
    <source>
        <dbReference type="Proteomes" id="UP000663852"/>
    </source>
</evidence>
<evidence type="ECO:0000313" key="2">
    <source>
        <dbReference type="EMBL" id="CAF1102957.1"/>
    </source>
</evidence>
<keyword evidence="1" id="KW-1133">Transmembrane helix</keyword>
<dbReference type="Proteomes" id="UP000663852">
    <property type="component" value="Unassembled WGS sequence"/>
</dbReference>
<evidence type="ECO:0000313" key="3">
    <source>
        <dbReference type="EMBL" id="CAF1423573.1"/>
    </source>
</evidence>
<reference evidence="2" key="1">
    <citation type="submission" date="2021-02" db="EMBL/GenBank/DDBJ databases">
        <authorList>
            <person name="Nowell W R."/>
        </authorList>
    </citation>
    <scope>NUCLEOTIDE SEQUENCE</scope>
</reference>
<proteinExistence type="predicted"/>
<accession>A0A814P5R4</accession>
<keyword evidence="1" id="KW-0472">Membrane</keyword>
<organism evidence="2 5">
    <name type="scientific">Adineta ricciae</name>
    <name type="common">Rotifer</name>
    <dbReference type="NCBI Taxonomy" id="249248"/>
    <lineage>
        <taxon>Eukaryota</taxon>
        <taxon>Metazoa</taxon>
        <taxon>Spiralia</taxon>
        <taxon>Gnathifera</taxon>
        <taxon>Rotifera</taxon>
        <taxon>Eurotatoria</taxon>
        <taxon>Bdelloidea</taxon>
        <taxon>Adinetida</taxon>
        <taxon>Adinetidae</taxon>
        <taxon>Adineta</taxon>
    </lineage>
</organism>
<gene>
    <name evidence="2" type="ORF">EDS130_LOCUS20086</name>
    <name evidence="3" type="ORF">XAT740_LOCUS35367</name>
</gene>
<comment type="caution">
    <text evidence="2">The sequence shown here is derived from an EMBL/GenBank/DDBJ whole genome shotgun (WGS) entry which is preliminary data.</text>
</comment>
<keyword evidence="4" id="KW-1185">Reference proteome</keyword>
<sequence length="83" mass="9395">MAEWIPVVVPIATAVVGAIFAGGAKVAKALIKSRNQQPLYWDVYEYDYYGGNYYTTSQNLYANGYMHMTTEYIPSSSSQSYYR</sequence>
<evidence type="ECO:0000256" key="1">
    <source>
        <dbReference type="SAM" id="Phobius"/>
    </source>
</evidence>
<name>A0A814P5R4_ADIRI</name>
<dbReference type="AlphaFoldDB" id="A0A814P5R4"/>
<dbReference type="EMBL" id="CAJNOR010003537">
    <property type="protein sequence ID" value="CAF1423573.1"/>
    <property type="molecule type" value="Genomic_DNA"/>
</dbReference>
<dbReference type="Proteomes" id="UP000663828">
    <property type="component" value="Unassembled WGS sequence"/>
</dbReference>
<keyword evidence="1" id="KW-0812">Transmembrane</keyword>
<evidence type="ECO:0000313" key="4">
    <source>
        <dbReference type="Proteomes" id="UP000663828"/>
    </source>
</evidence>
<protein>
    <submittedName>
        <fullName evidence="2">Uncharacterized protein</fullName>
    </submittedName>
</protein>